<evidence type="ECO:0000256" key="1">
    <source>
        <dbReference type="ARBA" id="ARBA00004383"/>
    </source>
</evidence>
<evidence type="ECO:0000313" key="7">
    <source>
        <dbReference type="EMBL" id="ROV58780.1"/>
    </source>
</evidence>
<dbReference type="CDD" id="cd03010">
    <property type="entry name" value="TlpA_like_DsbE"/>
    <property type="match status" value="1"/>
</dbReference>
<evidence type="ECO:0000256" key="2">
    <source>
        <dbReference type="ARBA" id="ARBA00007758"/>
    </source>
</evidence>
<proteinExistence type="inferred from homology"/>
<dbReference type="EMBL" id="RKIK01000007">
    <property type="protein sequence ID" value="ROV61625.1"/>
    <property type="molecule type" value="Genomic_DNA"/>
</dbReference>
<dbReference type="InterPro" id="IPR013766">
    <property type="entry name" value="Thioredoxin_domain"/>
</dbReference>
<accession>A0A3N3DWM9</accession>
<dbReference type="NCBIfam" id="TIGR00385">
    <property type="entry name" value="dsbE"/>
    <property type="match status" value="1"/>
</dbReference>
<evidence type="ECO:0000256" key="4">
    <source>
        <dbReference type="ARBA" id="ARBA00023157"/>
    </source>
</evidence>
<keyword evidence="5" id="KW-0676">Redox-active center</keyword>
<comment type="subcellular location">
    <subcellularLocation>
        <location evidence="1">Cell inner membrane</location>
        <topology evidence="1">Single-pass membrane protein</topology>
        <orientation evidence="1">Periplasmic side</orientation>
    </subcellularLocation>
</comment>
<sequence>MFFSKHKVLIFILGLSAFITLLVLGVQAQRFGPQTQATVRQLPQHTVVTLVEQAELTSQSLLSEEYQVLNVWASWCGICRAEHHFLNQIANQGITVIGLNYRDNRGSALNYLAELGNPYQSVIFDPSGKLSIDLGVIGTPETYLVTQEGSIVYKHSGLLDQQAWDKFFAAYFVGKGES</sequence>
<dbReference type="GO" id="GO:0017004">
    <property type="term" value="P:cytochrome complex assembly"/>
    <property type="evidence" value="ECO:0007669"/>
    <property type="project" value="UniProtKB-KW"/>
</dbReference>
<evidence type="ECO:0000259" key="6">
    <source>
        <dbReference type="PROSITE" id="PS51352"/>
    </source>
</evidence>
<organism evidence="7 9">
    <name type="scientific">Vibrio ponticus</name>
    <dbReference type="NCBI Taxonomy" id="265668"/>
    <lineage>
        <taxon>Bacteria</taxon>
        <taxon>Pseudomonadati</taxon>
        <taxon>Pseudomonadota</taxon>
        <taxon>Gammaproteobacteria</taxon>
        <taxon>Vibrionales</taxon>
        <taxon>Vibrionaceae</taxon>
        <taxon>Vibrio</taxon>
    </lineage>
</organism>
<dbReference type="InterPro" id="IPR036249">
    <property type="entry name" value="Thioredoxin-like_sf"/>
</dbReference>
<dbReference type="GO" id="GO:0015036">
    <property type="term" value="F:disulfide oxidoreductase activity"/>
    <property type="evidence" value="ECO:0007669"/>
    <property type="project" value="InterPro"/>
</dbReference>
<feature type="domain" description="Thioredoxin" evidence="6">
    <location>
        <begin position="36"/>
        <end position="173"/>
    </location>
</feature>
<dbReference type="GO" id="GO:0030288">
    <property type="term" value="C:outer membrane-bounded periplasmic space"/>
    <property type="evidence" value="ECO:0007669"/>
    <property type="project" value="InterPro"/>
</dbReference>
<dbReference type="PANTHER" id="PTHR42852:SF6">
    <property type="entry name" value="THIOL:DISULFIDE INTERCHANGE PROTEIN DSBE"/>
    <property type="match status" value="1"/>
</dbReference>
<evidence type="ECO:0000256" key="3">
    <source>
        <dbReference type="ARBA" id="ARBA00022748"/>
    </source>
</evidence>
<evidence type="ECO:0000313" key="8">
    <source>
        <dbReference type="EMBL" id="ROV61625.1"/>
    </source>
</evidence>
<dbReference type="GO" id="GO:0005886">
    <property type="term" value="C:plasma membrane"/>
    <property type="evidence" value="ECO:0007669"/>
    <property type="project" value="UniProtKB-SubCell"/>
</dbReference>
<gene>
    <name evidence="8" type="ORF">EGH82_04525</name>
    <name evidence="7" type="ORF">EGH82_16780</name>
</gene>
<dbReference type="PROSITE" id="PS51352">
    <property type="entry name" value="THIOREDOXIN_2"/>
    <property type="match status" value="1"/>
</dbReference>
<comment type="similarity">
    <text evidence="2">Belongs to the thioredoxin family. DsbE subfamily.</text>
</comment>
<dbReference type="Gene3D" id="3.40.30.10">
    <property type="entry name" value="Glutaredoxin"/>
    <property type="match status" value="1"/>
</dbReference>
<dbReference type="Proteomes" id="UP000278792">
    <property type="component" value="Unassembled WGS sequence"/>
</dbReference>
<dbReference type="SUPFAM" id="SSF52833">
    <property type="entry name" value="Thioredoxin-like"/>
    <property type="match status" value="1"/>
</dbReference>
<evidence type="ECO:0000256" key="5">
    <source>
        <dbReference type="ARBA" id="ARBA00023284"/>
    </source>
</evidence>
<dbReference type="Pfam" id="PF08534">
    <property type="entry name" value="Redoxin"/>
    <property type="match status" value="1"/>
</dbReference>
<keyword evidence="3" id="KW-0201">Cytochrome c-type biogenesis</keyword>
<dbReference type="PANTHER" id="PTHR42852">
    <property type="entry name" value="THIOL:DISULFIDE INTERCHANGE PROTEIN DSBE"/>
    <property type="match status" value="1"/>
</dbReference>
<comment type="caution">
    <text evidence="7">The sequence shown here is derived from an EMBL/GenBank/DDBJ whole genome shotgun (WGS) entry which is preliminary data.</text>
</comment>
<keyword evidence="4" id="KW-1015">Disulfide bond</keyword>
<dbReference type="InterPro" id="IPR050553">
    <property type="entry name" value="Thioredoxin_ResA/DsbE_sf"/>
</dbReference>
<dbReference type="InterPro" id="IPR004799">
    <property type="entry name" value="Periplasmic_diS_OxRdtase_DsbE"/>
</dbReference>
<dbReference type="EMBL" id="RKIK01000063">
    <property type="protein sequence ID" value="ROV58780.1"/>
    <property type="molecule type" value="Genomic_DNA"/>
</dbReference>
<reference evidence="7 9" key="1">
    <citation type="submission" date="2018-11" db="EMBL/GenBank/DDBJ databases">
        <title>Vibrio ponticus strain CAIM 1751 pathogenic for the snapper Lutjanus guttatus.</title>
        <authorList>
            <person name="Soto-Rodriguez S."/>
            <person name="Lozano-Olvera R."/>
            <person name="Gomez-Gil B."/>
        </authorList>
    </citation>
    <scope>NUCLEOTIDE SEQUENCE [LARGE SCALE GENOMIC DNA]</scope>
    <source>
        <strain evidence="7 9">CAIM 1751</strain>
    </source>
</reference>
<name>A0A3N3DWM9_9VIBR</name>
<protein>
    <submittedName>
        <fullName evidence="7">DsbE family thiol:disulfide interchange protein</fullName>
    </submittedName>
</protein>
<evidence type="ECO:0000313" key="9">
    <source>
        <dbReference type="Proteomes" id="UP000278792"/>
    </source>
</evidence>
<dbReference type="InterPro" id="IPR013740">
    <property type="entry name" value="Redoxin"/>
</dbReference>
<dbReference type="RefSeq" id="WP_123780863.1">
    <property type="nucleotide sequence ID" value="NZ_RKIK01000007.1"/>
</dbReference>
<dbReference type="AlphaFoldDB" id="A0A3N3DWM9"/>